<dbReference type="EMBL" id="CP005080">
    <property type="protein sequence ID" value="AGK75223.1"/>
    <property type="molecule type" value="Genomic_DNA"/>
</dbReference>
<reference evidence="7 8" key="1">
    <citation type="submission" date="2013-04" db="EMBL/GenBank/DDBJ databases">
        <title>Complete genome sequence of Streptomyces fulvissimus.</title>
        <authorList>
            <person name="Myronovskyi M."/>
            <person name="Tokovenko B."/>
            <person name="Manderscheid N."/>
            <person name="Petzke L."/>
            <person name="Luzhetskyy A."/>
        </authorList>
    </citation>
    <scope>NUCLEOTIDE SEQUENCE [LARGE SCALE GENOMIC DNA]</scope>
    <source>
        <strain evidence="7 8">DSM 40593</strain>
    </source>
</reference>
<dbReference type="InterPro" id="IPR051907">
    <property type="entry name" value="DoxX-like_oxidoreductase"/>
</dbReference>
<gene>
    <name evidence="7" type="ORF">SFUL_239</name>
</gene>
<protein>
    <submittedName>
        <fullName evidence="7">DoxX family protein</fullName>
    </submittedName>
</protein>
<evidence type="ECO:0000313" key="8">
    <source>
        <dbReference type="Proteomes" id="UP000013304"/>
    </source>
</evidence>
<sequence>MPPARAGQLTVMTVLRRVARPLLASMFVSGGYSAVRDPARLVPAAESVTDPVSTRIAPRTSLLPEDPERLVRLNGAVQLGAGVLLALGRAPRLASAALAATLVPTTLAAHRFWTIEDPEERAAQRIQFLKNASMLGGLLIAAADTHGKPSLAYRTRHTVGHASDAVTHQAHAAAGRVGDATGSAVDSVTDAVEAALKQLR</sequence>
<accession>N0CNQ1</accession>
<dbReference type="eggNOG" id="COG2259">
    <property type="taxonomic scope" value="Bacteria"/>
</dbReference>
<dbReference type="PANTHER" id="PTHR33452">
    <property type="entry name" value="OXIDOREDUCTASE CATD-RELATED"/>
    <property type="match status" value="1"/>
</dbReference>
<dbReference type="PANTHER" id="PTHR33452:SF1">
    <property type="entry name" value="INNER MEMBRANE PROTEIN YPHA-RELATED"/>
    <property type="match status" value="1"/>
</dbReference>
<keyword evidence="6" id="KW-0472">Membrane</keyword>
<dbReference type="Pfam" id="PF07681">
    <property type="entry name" value="DoxX"/>
    <property type="match status" value="1"/>
</dbReference>
<dbReference type="InterPro" id="IPR032808">
    <property type="entry name" value="DoxX"/>
</dbReference>
<evidence type="ECO:0000256" key="2">
    <source>
        <dbReference type="ARBA" id="ARBA00006679"/>
    </source>
</evidence>
<evidence type="ECO:0000256" key="5">
    <source>
        <dbReference type="ARBA" id="ARBA00022989"/>
    </source>
</evidence>
<organism evidence="7 8">
    <name type="scientific">Streptomyces microflavus DSM 40593</name>
    <dbReference type="NCBI Taxonomy" id="1303692"/>
    <lineage>
        <taxon>Bacteria</taxon>
        <taxon>Bacillati</taxon>
        <taxon>Actinomycetota</taxon>
        <taxon>Actinomycetes</taxon>
        <taxon>Kitasatosporales</taxon>
        <taxon>Streptomycetaceae</taxon>
        <taxon>Streptomyces</taxon>
    </lineage>
</organism>
<comment type="subcellular location">
    <subcellularLocation>
        <location evidence="1">Cell membrane</location>
        <topology evidence="1">Multi-pass membrane protein</topology>
    </subcellularLocation>
</comment>
<proteinExistence type="inferred from homology"/>
<keyword evidence="3" id="KW-1003">Cell membrane</keyword>
<dbReference type="GO" id="GO:0005886">
    <property type="term" value="C:plasma membrane"/>
    <property type="evidence" value="ECO:0007669"/>
    <property type="project" value="UniProtKB-SubCell"/>
</dbReference>
<evidence type="ECO:0000256" key="1">
    <source>
        <dbReference type="ARBA" id="ARBA00004651"/>
    </source>
</evidence>
<dbReference type="Proteomes" id="UP000013304">
    <property type="component" value="Chromosome"/>
</dbReference>
<evidence type="ECO:0000256" key="3">
    <source>
        <dbReference type="ARBA" id="ARBA00022475"/>
    </source>
</evidence>
<dbReference type="PATRIC" id="fig|1303692.3.peg.245"/>
<dbReference type="HOGENOM" id="CLU_058421_1_2_11"/>
<dbReference type="AlphaFoldDB" id="N0CNQ1"/>
<dbReference type="KEGG" id="sfi:SFUL_239"/>
<evidence type="ECO:0000313" key="7">
    <source>
        <dbReference type="EMBL" id="AGK75223.1"/>
    </source>
</evidence>
<name>N0CNQ1_STRMI</name>
<evidence type="ECO:0000256" key="6">
    <source>
        <dbReference type="ARBA" id="ARBA00023136"/>
    </source>
</evidence>
<keyword evidence="4" id="KW-0812">Transmembrane</keyword>
<evidence type="ECO:0000256" key="4">
    <source>
        <dbReference type="ARBA" id="ARBA00022692"/>
    </source>
</evidence>
<keyword evidence="5" id="KW-1133">Transmembrane helix</keyword>
<comment type="similarity">
    <text evidence="2">Belongs to the DoxX family.</text>
</comment>